<evidence type="ECO:0000256" key="1">
    <source>
        <dbReference type="SAM" id="MobiDB-lite"/>
    </source>
</evidence>
<organism evidence="2 3">
    <name type="scientific">Claviceps humidiphila</name>
    <dbReference type="NCBI Taxonomy" id="1294629"/>
    <lineage>
        <taxon>Eukaryota</taxon>
        <taxon>Fungi</taxon>
        <taxon>Dikarya</taxon>
        <taxon>Ascomycota</taxon>
        <taxon>Pezizomycotina</taxon>
        <taxon>Sordariomycetes</taxon>
        <taxon>Hypocreomycetidae</taxon>
        <taxon>Hypocreales</taxon>
        <taxon>Clavicipitaceae</taxon>
        <taxon>Claviceps</taxon>
    </lineage>
</organism>
<name>A0A9P7TTX1_9HYPO</name>
<accession>A0A9P7TTX1</accession>
<sequence length="643" mass="70402">MAAPDPTAKPTTEQVIQRLRDSRPPVTDKFTYLTIIDESLSPDILPTLHDILQDVTLTSDIGWDLVEMLISLPGSEGCLESIARLGNPREVILKVLHVMEATSGAEGGEGEDEGGSGTNKPFVALCGMLGILHKRLQVKAPSRFLHTTLDTVYRSYDPTHAESTAAIISLLQSVSAQKRPPLPTRQSSTVLETPMHNAAGDAAESAPDPEADMSDKPNAEESEIANHLLQSFITCVFEAFVNANDLEWASRMLEYTYPQRIVPGKKTMMQAFNEESDLRAKDALAGQLAAVAGDLGFTNMTYPELQSILEAPITRDPLSIDFDPSKINDIKLSSGGLLCLVAYWVFAADIFDAHQPRPAMYMFPHHHGLLKHFIGQDSQSEVAIHPGTMEALVVLAVWLDGQNRIAAGGSRSPDAKDNYMPYHHLITLISVFHPNVRVRNASTVVAGTILHSNPDEDDRLSILEDLLENCMFSSLQACAVSWLREEIIAAHKNAPPPSLTPTPTPTPSSSSSAPPPSPKNDSRFRSPDCFEAIQYTLFPSLTHLQDADLDTLLEFWAEGSPFHLQVANFALFLFSSPTYSRLAPAGMAAAIEHRYVQPLVQAATRIMDALEEGSVEKLRGDEHRGTVMELGVLRERLGRVPLQ</sequence>
<dbReference type="EMBL" id="SRQM01000030">
    <property type="protein sequence ID" value="KAG6121813.1"/>
    <property type="molecule type" value="Genomic_DNA"/>
</dbReference>
<gene>
    <name evidence="2" type="ORF">E4U13_003891</name>
</gene>
<protein>
    <recommendedName>
        <fullName evidence="4">DUF1760-domain-containing protein</fullName>
    </recommendedName>
</protein>
<dbReference type="GO" id="GO:0005737">
    <property type="term" value="C:cytoplasm"/>
    <property type="evidence" value="ECO:0007669"/>
    <property type="project" value="TreeGrafter"/>
</dbReference>
<dbReference type="PANTHER" id="PTHR28020">
    <property type="entry name" value="YAP1-BINDING PROTEIN 1-RELATED"/>
    <property type="match status" value="1"/>
</dbReference>
<comment type="caution">
    <text evidence="2">The sequence shown here is derived from an EMBL/GenBank/DDBJ whole genome shotgun (WGS) entry which is preliminary data.</text>
</comment>
<evidence type="ECO:0000313" key="2">
    <source>
        <dbReference type="EMBL" id="KAG6121813.1"/>
    </source>
</evidence>
<dbReference type="InterPro" id="IPR013877">
    <property type="entry name" value="YAP-bd/ALF4/Glomulin"/>
</dbReference>
<dbReference type="InterPro" id="IPR040347">
    <property type="entry name" value="YBP1/2"/>
</dbReference>
<proteinExistence type="predicted"/>
<dbReference type="Proteomes" id="UP000732380">
    <property type="component" value="Unassembled WGS sequence"/>
</dbReference>
<dbReference type="Pfam" id="PF08568">
    <property type="entry name" value="Kinetochor_Ybp2"/>
    <property type="match status" value="1"/>
</dbReference>
<dbReference type="PANTHER" id="PTHR28020:SF1">
    <property type="entry name" value="YAP1-BINDING PROTEIN 1-RELATED"/>
    <property type="match status" value="1"/>
</dbReference>
<reference evidence="2 3" key="1">
    <citation type="journal article" date="2020" name="bioRxiv">
        <title>Whole genome comparisons of ergot fungi reveals the divergence and evolution of species within the genus Claviceps are the result of varying mechanisms driving genome evolution and host range expansion.</title>
        <authorList>
            <person name="Wyka S.A."/>
            <person name="Mondo S.J."/>
            <person name="Liu M."/>
            <person name="Dettman J."/>
            <person name="Nalam V."/>
            <person name="Broders K.D."/>
        </authorList>
    </citation>
    <scope>NUCLEOTIDE SEQUENCE [LARGE SCALE GENOMIC DNA]</scope>
    <source>
        <strain evidence="2 3">LM576</strain>
    </source>
</reference>
<evidence type="ECO:0000313" key="3">
    <source>
        <dbReference type="Proteomes" id="UP000732380"/>
    </source>
</evidence>
<feature type="compositionally biased region" description="Pro residues" evidence="1">
    <location>
        <begin position="494"/>
        <end position="506"/>
    </location>
</feature>
<dbReference type="AlphaFoldDB" id="A0A9P7TTX1"/>
<feature type="region of interest" description="Disordered" evidence="1">
    <location>
        <begin position="493"/>
        <end position="523"/>
    </location>
</feature>
<dbReference type="GO" id="GO:0034599">
    <property type="term" value="P:cellular response to oxidative stress"/>
    <property type="evidence" value="ECO:0007669"/>
    <property type="project" value="InterPro"/>
</dbReference>
<evidence type="ECO:0008006" key="4">
    <source>
        <dbReference type="Google" id="ProtNLM"/>
    </source>
</evidence>
<keyword evidence="3" id="KW-1185">Reference proteome</keyword>